<keyword evidence="1" id="KW-1133">Transmembrane helix</keyword>
<name>A0A142EQ84_9BACT</name>
<evidence type="ECO:0000313" key="2">
    <source>
        <dbReference type="EMBL" id="AMQ57289.1"/>
    </source>
</evidence>
<organism evidence="2 3">
    <name type="scientific">Algoriphagus sanaruensis</name>
    <dbReference type="NCBI Taxonomy" id="1727163"/>
    <lineage>
        <taxon>Bacteria</taxon>
        <taxon>Pseudomonadati</taxon>
        <taxon>Bacteroidota</taxon>
        <taxon>Cytophagia</taxon>
        <taxon>Cytophagales</taxon>
        <taxon>Cyclobacteriaceae</taxon>
        <taxon>Algoriphagus</taxon>
    </lineage>
</organism>
<evidence type="ECO:0008006" key="4">
    <source>
        <dbReference type="Google" id="ProtNLM"/>
    </source>
</evidence>
<dbReference type="OrthoDB" id="825316at2"/>
<evidence type="ECO:0000313" key="3">
    <source>
        <dbReference type="Proteomes" id="UP000073816"/>
    </source>
</evidence>
<dbReference type="AlphaFoldDB" id="A0A142EQ84"/>
<proteinExistence type="predicted"/>
<dbReference type="Proteomes" id="UP000073816">
    <property type="component" value="Chromosome"/>
</dbReference>
<dbReference type="Gene3D" id="1.25.40.10">
    <property type="entry name" value="Tetratricopeptide repeat domain"/>
    <property type="match status" value="1"/>
</dbReference>
<dbReference type="SUPFAM" id="SSF48452">
    <property type="entry name" value="TPR-like"/>
    <property type="match status" value="1"/>
</dbReference>
<keyword evidence="1" id="KW-0472">Membrane</keyword>
<keyword evidence="1" id="KW-0812">Transmembrane</keyword>
<accession>A0A142EQ84</accession>
<dbReference type="RefSeq" id="WP_067548241.1">
    <property type="nucleotide sequence ID" value="NZ_CP012836.1"/>
</dbReference>
<dbReference type="EMBL" id="CP012836">
    <property type="protein sequence ID" value="AMQ57289.1"/>
    <property type="molecule type" value="Genomic_DNA"/>
</dbReference>
<reference evidence="3" key="1">
    <citation type="submission" date="2015-09" db="EMBL/GenBank/DDBJ databases">
        <title>Complete sequence of Algoriphagus sp. M8-2.</title>
        <authorList>
            <person name="Shintani M."/>
        </authorList>
    </citation>
    <scope>NUCLEOTIDE SEQUENCE [LARGE SCALE GENOMIC DNA]</scope>
    <source>
        <strain evidence="3">M8-2</strain>
    </source>
</reference>
<dbReference type="STRING" id="1727163.AO498_12650"/>
<dbReference type="InterPro" id="IPR011990">
    <property type="entry name" value="TPR-like_helical_dom_sf"/>
</dbReference>
<feature type="transmembrane region" description="Helical" evidence="1">
    <location>
        <begin position="88"/>
        <end position="109"/>
    </location>
</feature>
<protein>
    <recommendedName>
        <fullName evidence="4">Tetratricopeptide repeat protein</fullName>
    </recommendedName>
</protein>
<reference evidence="2 3" key="2">
    <citation type="journal article" date="2016" name="Genome Announc.">
        <title>Complete Genome Sequence of Algoriphagus sp. Strain M8-2, Isolated from a Brackish Lake.</title>
        <authorList>
            <person name="Muraguchi Y."/>
            <person name="Kushimoto K."/>
            <person name="Ohtsubo Y."/>
            <person name="Suzuki T."/>
            <person name="Dohra H."/>
            <person name="Kimbara K."/>
            <person name="Shintani M."/>
        </authorList>
    </citation>
    <scope>NUCLEOTIDE SEQUENCE [LARGE SCALE GENOMIC DNA]</scope>
    <source>
        <strain evidence="2 3">M8-2</strain>
    </source>
</reference>
<dbReference type="PATRIC" id="fig|1727163.4.peg.2644"/>
<evidence type="ECO:0000256" key="1">
    <source>
        <dbReference type="SAM" id="Phobius"/>
    </source>
</evidence>
<gene>
    <name evidence="2" type="ORF">AO498_12650</name>
</gene>
<keyword evidence="3" id="KW-1185">Reference proteome</keyword>
<sequence>MNKNYTIEELEAYLNKELDSAKQEQLEAELLSNPELQEELLALKASLEAIDLANLKKVISQVHKEHLDSREETPQIQISTPPSSLIPWISRIAASLVFVLVGTALVLVISANPDRLISQQIDYVIPVLRSAESQQSAIQKAYSSGDFEQVITLADSFQNQVPEISFLKGLSYLQTNQAQQAVDTFSGLVSTDFGSPAQYYLVEAYLQLGNFESAYKEMKTIRNDANNPYRKNFTQKDLLDVKILSWKKAMGL</sequence>
<dbReference type="KEGG" id="alm:AO498_12650"/>